<evidence type="ECO:0000313" key="9">
    <source>
        <dbReference type="Proteomes" id="UP000198577"/>
    </source>
</evidence>
<dbReference type="GO" id="GO:0005524">
    <property type="term" value="F:ATP binding"/>
    <property type="evidence" value="ECO:0007669"/>
    <property type="project" value="UniProtKB-KW"/>
</dbReference>
<dbReference type="PANTHER" id="PTHR13779:SF7">
    <property type="entry name" value="ATPASE WRNIP1"/>
    <property type="match status" value="1"/>
</dbReference>
<proteinExistence type="inferred from homology"/>
<dbReference type="SMART" id="SM00382">
    <property type="entry name" value="AAA"/>
    <property type="match status" value="1"/>
</dbReference>
<dbReference type="FunFam" id="1.20.272.10:FF:000001">
    <property type="entry name" value="Putative AAA family ATPase"/>
    <property type="match status" value="1"/>
</dbReference>
<dbReference type="InterPro" id="IPR008824">
    <property type="entry name" value="RuvB-like_N"/>
</dbReference>
<dbReference type="Gene3D" id="1.20.272.10">
    <property type="match status" value="1"/>
</dbReference>
<evidence type="ECO:0000313" key="8">
    <source>
        <dbReference type="EMBL" id="SFQ08057.1"/>
    </source>
</evidence>
<dbReference type="GO" id="GO:0006310">
    <property type="term" value="P:DNA recombination"/>
    <property type="evidence" value="ECO:0007669"/>
    <property type="project" value="InterPro"/>
</dbReference>
<dbReference type="FunFam" id="3.40.50.300:FF:000137">
    <property type="entry name" value="Replication-associated recombination protein A"/>
    <property type="match status" value="1"/>
</dbReference>
<dbReference type="InterPro" id="IPR021886">
    <property type="entry name" value="MgsA_C"/>
</dbReference>
<dbReference type="InterPro" id="IPR003593">
    <property type="entry name" value="AAA+_ATPase"/>
</dbReference>
<dbReference type="Pfam" id="PF16193">
    <property type="entry name" value="AAA_assoc_2"/>
    <property type="match status" value="1"/>
</dbReference>
<dbReference type="Pfam" id="PF05496">
    <property type="entry name" value="RuvB_N"/>
    <property type="match status" value="1"/>
</dbReference>
<dbReference type="OrthoDB" id="9778364at2"/>
<evidence type="ECO:0000256" key="5">
    <source>
        <dbReference type="ARBA" id="ARBA00022741"/>
    </source>
</evidence>
<evidence type="ECO:0000256" key="3">
    <source>
        <dbReference type="ARBA" id="ARBA00020776"/>
    </source>
</evidence>
<evidence type="ECO:0000256" key="4">
    <source>
        <dbReference type="ARBA" id="ARBA00022705"/>
    </source>
</evidence>
<dbReference type="GO" id="GO:0000731">
    <property type="term" value="P:DNA synthesis involved in DNA repair"/>
    <property type="evidence" value="ECO:0007669"/>
    <property type="project" value="TreeGrafter"/>
</dbReference>
<evidence type="ECO:0000256" key="2">
    <source>
        <dbReference type="ARBA" id="ARBA00008959"/>
    </source>
</evidence>
<dbReference type="InterPro" id="IPR032423">
    <property type="entry name" value="AAA_assoc_2"/>
</dbReference>
<dbReference type="STRING" id="937334.SAMN05444406_11170"/>
<keyword evidence="6" id="KW-0067">ATP-binding</keyword>
<keyword evidence="5" id="KW-0547">Nucleotide-binding</keyword>
<dbReference type="Gene3D" id="3.40.50.300">
    <property type="entry name" value="P-loop containing nucleotide triphosphate hydrolases"/>
    <property type="match status" value="1"/>
</dbReference>
<comment type="similarity">
    <text evidence="2">Belongs to the AAA ATPase family. RarA/MGS1/WRNIP1 subfamily.</text>
</comment>
<reference evidence="8 9" key="1">
    <citation type="submission" date="2016-10" db="EMBL/GenBank/DDBJ databases">
        <authorList>
            <person name="de Groot N.N."/>
        </authorList>
    </citation>
    <scope>NUCLEOTIDE SEQUENCE [LARGE SCALE GENOMIC DNA]</scope>
    <source>
        <strain evidence="8 9">DSM 20678</strain>
    </source>
</reference>
<dbReference type="EMBL" id="FOXR01000011">
    <property type="protein sequence ID" value="SFQ08057.1"/>
    <property type="molecule type" value="Genomic_DNA"/>
</dbReference>
<dbReference type="Proteomes" id="UP000198577">
    <property type="component" value="Unassembled WGS sequence"/>
</dbReference>
<name>A0A1I5VL69_9FIRM</name>
<dbReference type="GO" id="GO:0017116">
    <property type="term" value="F:single-stranded DNA helicase activity"/>
    <property type="evidence" value="ECO:0007669"/>
    <property type="project" value="TreeGrafter"/>
</dbReference>
<evidence type="ECO:0000256" key="6">
    <source>
        <dbReference type="ARBA" id="ARBA00022840"/>
    </source>
</evidence>
<dbReference type="GO" id="GO:0008047">
    <property type="term" value="F:enzyme activator activity"/>
    <property type="evidence" value="ECO:0007669"/>
    <property type="project" value="TreeGrafter"/>
</dbReference>
<dbReference type="Gene3D" id="1.10.3710.10">
    <property type="entry name" value="DNA polymerase III clamp loader subunits, C-terminal domain"/>
    <property type="match status" value="1"/>
</dbReference>
<evidence type="ECO:0000259" key="7">
    <source>
        <dbReference type="SMART" id="SM00382"/>
    </source>
</evidence>
<dbReference type="FunFam" id="1.10.8.60:FF:000029">
    <property type="entry name" value="Replication-associated recombination protein A"/>
    <property type="match status" value="1"/>
</dbReference>
<keyword evidence="4" id="KW-0235">DNA replication</keyword>
<dbReference type="PANTHER" id="PTHR13779">
    <property type="entry name" value="WERNER HELICASE-INTERACTING PROTEIN 1 FAMILY MEMBER"/>
    <property type="match status" value="1"/>
</dbReference>
<dbReference type="InterPro" id="IPR051314">
    <property type="entry name" value="AAA_ATPase_RarA/MGS1/WRNIP1"/>
</dbReference>
<feature type="domain" description="AAA+ ATPase" evidence="7">
    <location>
        <begin position="40"/>
        <end position="158"/>
    </location>
</feature>
<accession>A0A1I5VL69</accession>
<dbReference type="SUPFAM" id="SSF48019">
    <property type="entry name" value="post-AAA+ oligomerization domain-like"/>
    <property type="match status" value="1"/>
</dbReference>
<gene>
    <name evidence="8" type="ORF">SAMN05444406_11170</name>
</gene>
<keyword evidence="9" id="KW-1185">Reference proteome</keyword>
<dbReference type="SUPFAM" id="SSF52540">
    <property type="entry name" value="P-loop containing nucleoside triphosphate hydrolases"/>
    <property type="match status" value="1"/>
</dbReference>
<dbReference type="FunFam" id="1.10.3710.10:FF:000003">
    <property type="entry name" value="ATPase, AAA family protein"/>
    <property type="match status" value="1"/>
</dbReference>
<protein>
    <recommendedName>
        <fullName evidence="3">Replication-associated recombination protein A</fullName>
    </recommendedName>
</protein>
<dbReference type="InterPro" id="IPR008921">
    <property type="entry name" value="DNA_pol3_clamp-load_cplx_C"/>
</dbReference>
<sequence length="427" mass="47810">MDKNMPLAARMRPNSLEEFVGQQHIIGKGKLLYRAIKSDRLTSAIFYGPPGTGKTTLAYIISKETKYPFKKLNAVTAGVKEIREIADEARNYLLNPKGRVILFFDEIHRLNKAQQDVLLPFVEDGTIILIGATTENPYFEVNKALLSRSTIFKFEPLSPQEIRTIIDRCLKDKERGLGEYPIVITEEAIDHIVRLSDGDARVAMNALELAALTTPPREDGKIYIDLEVAQECIQQKAIKYDKDGDNHYDVVSAFIKSMRNYMEPDAVLHWLARLVESGEKPEFIARRIIIAAAEDVGLANPTALQVAVAAAQAVERVGWPEGRIILAMAALYVACSPKSNSAYMGIEKALEDVRTKNVGSVPLNLRDASYPGAKELGHGKGYKYSHDYPNARAKQQYLPPELEGVRYYFPKDSGWEASIKKILEKLR</sequence>
<dbReference type="AlphaFoldDB" id="A0A1I5VL69"/>
<evidence type="ECO:0000256" key="1">
    <source>
        <dbReference type="ARBA" id="ARBA00002393"/>
    </source>
</evidence>
<dbReference type="Gene3D" id="1.10.8.60">
    <property type="match status" value="1"/>
</dbReference>
<dbReference type="CDD" id="cd00009">
    <property type="entry name" value="AAA"/>
    <property type="match status" value="1"/>
</dbReference>
<dbReference type="CDD" id="cd18139">
    <property type="entry name" value="HLD_clamp_RarA"/>
    <property type="match status" value="1"/>
</dbReference>
<dbReference type="Pfam" id="PF12002">
    <property type="entry name" value="MgsA_C"/>
    <property type="match status" value="1"/>
</dbReference>
<dbReference type="GO" id="GO:0009378">
    <property type="term" value="F:four-way junction helicase activity"/>
    <property type="evidence" value="ECO:0007669"/>
    <property type="project" value="InterPro"/>
</dbReference>
<comment type="function">
    <text evidence="1">DNA-dependent ATPase that plays important roles in cellular responses to stalled DNA replication processes.</text>
</comment>
<dbReference type="InterPro" id="IPR027417">
    <property type="entry name" value="P-loop_NTPase"/>
</dbReference>
<organism evidence="8 9">
    <name type="scientific">Caldicoprobacter faecalis</name>
    <dbReference type="NCBI Taxonomy" id="937334"/>
    <lineage>
        <taxon>Bacteria</taxon>
        <taxon>Bacillati</taxon>
        <taxon>Bacillota</taxon>
        <taxon>Clostridia</taxon>
        <taxon>Caldicoprobacterales</taxon>
        <taxon>Caldicoprobacteraceae</taxon>
        <taxon>Caldicoprobacter</taxon>
    </lineage>
</organism>
<dbReference type="GO" id="GO:0006261">
    <property type="term" value="P:DNA-templated DNA replication"/>
    <property type="evidence" value="ECO:0007669"/>
    <property type="project" value="TreeGrafter"/>
</dbReference>
<dbReference type="RefSeq" id="WP_035146887.1">
    <property type="nucleotide sequence ID" value="NZ_FOXR01000011.1"/>
</dbReference>
<dbReference type="GO" id="GO:0003677">
    <property type="term" value="F:DNA binding"/>
    <property type="evidence" value="ECO:0007669"/>
    <property type="project" value="InterPro"/>
</dbReference>